<organism evidence="2">
    <name type="scientific">Setaria italica</name>
    <name type="common">Foxtail millet</name>
    <name type="synonym">Panicum italicum</name>
    <dbReference type="NCBI Taxonomy" id="4555"/>
    <lineage>
        <taxon>Eukaryota</taxon>
        <taxon>Viridiplantae</taxon>
        <taxon>Streptophyta</taxon>
        <taxon>Embryophyta</taxon>
        <taxon>Tracheophyta</taxon>
        <taxon>Spermatophyta</taxon>
        <taxon>Magnoliopsida</taxon>
        <taxon>Liliopsida</taxon>
        <taxon>Poales</taxon>
        <taxon>Poaceae</taxon>
        <taxon>PACMAD clade</taxon>
        <taxon>Panicoideae</taxon>
        <taxon>Panicodae</taxon>
        <taxon>Paniceae</taxon>
        <taxon>Cenchrinae</taxon>
        <taxon>Setaria</taxon>
    </lineage>
</organism>
<evidence type="ECO:0000313" key="2">
    <source>
        <dbReference type="EMBL" id="RCV19226.1"/>
    </source>
</evidence>
<protein>
    <submittedName>
        <fullName evidence="2">Uncharacterized protein</fullName>
    </submittedName>
</protein>
<dbReference type="AlphaFoldDB" id="A0A368QMN4"/>
<reference evidence="2" key="1">
    <citation type="journal article" date="2012" name="Nat. Biotechnol.">
        <title>Reference genome sequence of the model plant Setaria.</title>
        <authorList>
            <person name="Bennetzen J.L."/>
            <person name="Schmutz J."/>
            <person name="Wang H."/>
            <person name="Percifield R."/>
            <person name="Hawkins J."/>
            <person name="Pontaroli A.C."/>
            <person name="Estep M."/>
            <person name="Feng L."/>
            <person name="Vaughn J.N."/>
            <person name="Grimwood J."/>
            <person name="Jenkins J."/>
            <person name="Barry K."/>
            <person name="Lindquist E."/>
            <person name="Hellsten U."/>
            <person name="Deshpande S."/>
            <person name="Wang X."/>
            <person name="Wu X."/>
            <person name="Mitros T."/>
            <person name="Triplett J."/>
            <person name="Yang X."/>
            <person name="Ye C.Y."/>
            <person name="Mauro-Herrera M."/>
            <person name="Wang L."/>
            <person name="Li P."/>
            <person name="Sharma M."/>
            <person name="Sharma R."/>
            <person name="Ronald P.C."/>
            <person name="Panaud O."/>
            <person name="Kellogg E.A."/>
            <person name="Brutnell T.P."/>
            <person name="Doust A.N."/>
            <person name="Tuskan G.A."/>
            <person name="Rokhsar D."/>
            <person name="Devos K.M."/>
        </authorList>
    </citation>
    <scope>NUCLEOTIDE SEQUENCE [LARGE SCALE GENOMIC DNA]</scope>
    <source>
        <strain evidence="2">Yugu1</strain>
    </source>
</reference>
<keyword evidence="1" id="KW-0472">Membrane</keyword>
<keyword evidence="1" id="KW-0812">Transmembrane</keyword>
<sequence>MVRDFFPIPPILIAHLRHVVQGKTIYLQMCMLSFCCVFPSFTSLLSLSPRFFLCRTSLFQLKDRSLGLEPGSCYTECSCCRIGSELSCIQEIMKTTNLRSTY</sequence>
<accession>A0A368QMN4</accession>
<feature type="transmembrane region" description="Helical" evidence="1">
    <location>
        <begin position="25"/>
        <end position="47"/>
    </location>
</feature>
<evidence type="ECO:0000256" key="1">
    <source>
        <dbReference type="SAM" id="Phobius"/>
    </source>
</evidence>
<name>A0A368QMN4_SETIT</name>
<keyword evidence="1" id="KW-1133">Transmembrane helix</keyword>
<gene>
    <name evidence="2" type="ORF">SETIT_3G367400v2</name>
</gene>
<reference evidence="2" key="2">
    <citation type="submission" date="2015-07" db="EMBL/GenBank/DDBJ databases">
        <authorList>
            <person name="Noorani M."/>
        </authorList>
    </citation>
    <scope>NUCLEOTIDE SEQUENCE</scope>
    <source>
        <strain evidence="2">Yugu1</strain>
    </source>
</reference>
<proteinExistence type="predicted"/>
<dbReference type="EMBL" id="CM003530">
    <property type="protein sequence ID" value="RCV19226.1"/>
    <property type="molecule type" value="Genomic_DNA"/>
</dbReference>